<evidence type="ECO:0000313" key="2">
    <source>
        <dbReference type="WBParaSite" id="nRc.2.0.1.t34256-RA"/>
    </source>
</evidence>
<accession>A0A915K691</accession>
<dbReference type="Proteomes" id="UP000887565">
    <property type="component" value="Unplaced"/>
</dbReference>
<dbReference type="WBParaSite" id="nRc.2.0.1.t34256-RA">
    <property type="protein sequence ID" value="nRc.2.0.1.t34256-RA"/>
    <property type="gene ID" value="nRc.2.0.1.g34256"/>
</dbReference>
<organism evidence="1 2">
    <name type="scientific">Romanomermis culicivorax</name>
    <name type="common">Nematode worm</name>
    <dbReference type="NCBI Taxonomy" id="13658"/>
    <lineage>
        <taxon>Eukaryota</taxon>
        <taxon>Metazoa</taxon>
        <taxon>Ecdysozoa</taxon>
        <taxon>Nematoda</taxon>
        <taxon>Enoplea</taxon>
        <taxon>Dorylaimia</taxon>
        <taxon>Mermithida</taxon>
        <taxon>Mermithoidea</taxon>
        <taxon>Mermithidae</taxon>
        <taxon>Romanomermis</taxon>
    </lineage>
</organism>
<dbReference type="AlphaFoldDB" id="A0A915K691"/>
<sequence>MMCVYFKGMQFDDGKLVFPVEIILVKCKDAFKKSGSPSVPECMAALDEMEYCYVREYRIGFGINCIQSYLFVSKLLHR</sequence>
<keyword evidence="1" id="KW-1185">Reference proteome</keyword>
<proteinExistence type="predicted"/>
<name>A0A915K691_ROMCU</name>
<protein>
    <submittedName>
        <fullName evidence="2">Uncharacterized protein</fullName>
    </submittedName>
</protein>
<reference evidence="2" key="1">
    <citation type="submission" date="2022-11" db="UniProtKB">
        <authorList>
            <consortium name="WormBaseParasite"/>
        </authorList>
    </citation>
    <scope>IDENTIFICATION</scope>
</reference>
<evidence type="ECO:0000313" key="1">
    <source>
        <dbReference type="Proteomes" id="UP000887565"/>
    </source>
</evidence>